<comment type="caution">
    <text evidence="1">The sequence shown here is derived from an EMBL/GenBank/DDBJ whole genome shotgun (WGS) entry which is preliminary data.</text>
</comment>
<name>A0A9P7S0S4_9AGAR</name>
<dbReference type="Proteomes" id="UP001049176">
    <property type="component" value="Chromosome 4"/>
</dbReference>
<dbReference type="GeneID" id="66076042"/>
<accession>A0A9P7S0S4</accession>
<evidence type="ECO:0000313" key="1">
    <source>
        <dbReference type="EMBL" id="KAG7093284.1"/>
    </source>
</evidence>
<dbReference type="KEGG" id="more:E1B28_006966"/>
<proteinExistence type="predicted"/>
<keyword evidence="2" id="KW-1185">Reference proteome</keyword>
<reference evidence="1" key="1">
    <citation type="journal article" date="2021" name="Genome Biol. Evol.">
        <title>The assembled and annotated genome of the fairy-ring fungus Marasmius oreades.</title>
        <authorList>
            <person name="Hiltunen M."/>
            <person name="Ament-Velasquez S.L."/>
            <person name="Johannesson H."/>
        </authorList>
    </citation>
    <scope>NUCLEOTIDE SEQUENCE</scope>
    <source>
        <strain evidence="1">03SP1</strain>
    </source>
</reference>
<organism evidence="1 2">
    <name type="scientific">Marasmius oreades</name>
    <name type="common">fairy-ring Marasmius</name>
    <dbReference type="NCBI Taxonomy" id="181124"/>
    <lineage>
        <taxon>Eukaryota</taxon>
        <taxon>Fungi</taxon>
        <taxon>Dikarya</taxon>
        <taxon>Basidiomycota</taxon>
        <taxon>Agaricomycotina</taxon>
        <taxon>Agaricomycetes</taxon>
        <taxon>Agaricomycetidae</taxon>
        <taxon>Agaricales</taxon>
        <taxon>Marasmiineae</taxon>
        <taxon>Marasmiaceae</taxon>
        <taxon>Marasmius</taxon>
    </lineage>
</organism>
<evidence type="ECO:0000313" key="2">
    <source>
        <dbReference type="Proteomes" id="UP001049176"/>
    </source>
</evidence>
<protein>
    <submittedName>
        <fullName evidence="1">Uncharacterized protein</fullName>
    </submittedName>
</protein>
<dbReference type="RefSeq" id="XP_043009754.1">
    <property type="nucleotide sequence ID" value="XM_043151674.1"/>
</dbReference>
<sequence length="129" mass="14510">MLDGRMLSGTAGFILYKLDSTWHYNPPIIGSDNFVGIDGMRAHRAGRSQLRLGFFHKSIPSFASAILTVLIRLSYLWRIGRTAHPSGPYIFTIVKTYVLSSLGPRVTLYPSFFEETSIFKTSDYSAHEC</sequence>
<dbReference type="EMBL" id="CM032184">
    <property type="protein sequence ID" value="KAG7093284.1"/>
    <property type="molecule type" value="Genomic_DNA"/>
</dbReference>
<gene>
    <name evidence="1" type="ORF">E1B28_006966</name>
</gene>
<dbReference type="AlphaFoldDB" id="A0A9P7S0S4"/>